<evidence type="ECO:0000256" key="2">
    <source>
        <dbReference type="ARBA" id="ARBA00006939"/>
    </source>
</evidence>
<dbReference type="Proteomes" id="UP001589836">
    <property type="component" value="Unassembled WGS sequence"/>
</dbReference>
<feature type="transmembrane region" description="Helical" evidence="8">
    <location>
        <begin position="37"/>
        <end position="58"/>
    </location>
</feature>
<evidence type="ECO:0000256" key="3">
    <source>
        <dbReference type="ARBA" id="ARBA00022475"/>
    </source>
</evidence>
<feature type="transmembrane region" description="Helical" evidence="8">
    <location>
        <begin position="96"/>
        <end position="113"/>
    </location>
</feature>
<evidence type="ECO:0000256" key="6">
    <source>
        <dbReference type="ARBA" id="ARBA00022989"/>
    </source>
</evidence>
<reference evidence="9 10" key="1">
    <citation type="submission" date="2024-09" db="EMBL/GenBank/DDBJ databases">
        <authorList>
            <person name="Sun Q."/>
            <person name="Mori K."/>
        </authorList>
    </citation>
    <scope>NUCLEOTIDE SEQUENCE [LARGE SCALE GENOMIC DNA]</scope>
    <source>
        <strain evidence="9 10">NCAIM B.02529</strain>
    </source>
</reference>
<keyword evidence="3" id="KW-1003">Cell membrane</keyword>
<keyword evidence="5" id="KW-0862">Zinc</keyword>
<evidence type="ECO:0000256" key="4">
    <source>
        <dbReference type="ARBA" id="ARBA00022692"/>
    </source>
</evidence>
<comment type="similarity">
    <text evidence="2">Belongs to the ZIP transporter (TC 2.A.5) family.</text>
</comment>
<organism evidence="9 10">
    <name type="scientific">Pontibacillus salicampi</name>
    <dbReference type="NCBI Taxonomy" id="1449801"/>
    <lineage>
        <taxon>Bacteria</taxon>
        <taxon>Bacillati</taxon>
        <taxon>Bacillota</taxon>
        <taxon>Bacilli</taxon>
        <taxon>Bacillales</taxon>
        <taxon>Bacillaceae</taxon>
        <taxon>Pontibacillus</taxon>
    </lineage>
</organism>
<dbReference type="PANTHER" id="PTHR11040:SF211">
    <property type="entry name" value="ZINC TRANSPORTER ZIP11"/>
    <property type="match status" value="1"/>
</dbReference>
<evidence type="ECO:0000313" key="10">
    <source>
        <dbReference type="Proteomes" id="UP001589836"/>
    </source>
</evidence>
<keyword evidence="6 8" id="KW-1133">Transmembrane helix</keyword>
<keyword evidence="10" id="KW-1185">Reference proteome</keyword>
<feature type="transmembrane region" description="Helical" evidence="8">
    <location>
        <begin position="191"/>
        <end position="211"/>
    </location>
</feature>
<feature type="transmembrane region" description="Helical" evidence="8">
    <location>
        <begin position="223"/>
        <end position="242"/>
    </location>
</feature>
<sequence>MESFYVWSIVISSFCTTLGALPVLFIRHLSHRGKDSLLAFTAGIMVAASTYGLIPSALKLSNVYVLIIGILIGTCVLLFLEITVPHQDLDNANHQHHNGSVFLFLVAMSLHNLPEGLSVGMSYASAYEDLGPLVSFAIGLQNLPEGFLVALYVLLQNISRIKAVLYASITGVIECCAGLIGVYFGESFTSIIPYGLAFSAGAMLFVVYKELIPESHGDGNERVSTVSFILGFIVMIVLTHALR</sequence>
<dbReference type="Pfam" id="PF02535">
    <property type="entry name" value="Zip"/>
    <property type="match status" value="1"/>
</dbReference>
<feature type="transmembrane region" description="Helical" evidence="8">
    <location>
        <begin position="164"/>
        <end position="185"/>
    </location>
</feature>
<protein>
    <submittedName>
        <fullName evidence="9">ZIP family metal transporter</fullName>
    </submittedName>
</protein>
<comment type="subcellular location">
    <subcellularLocation>
        <location evidence="1">Cell membrane</location>
        <topology evidence="1">Multi-pass membrane protein</topology>
    </subcellularLocation>
</comment>
<name>A0ABV6LNC6_9BACI</name>
<feature type="transmembrane region" description="Helical" evidence="8">
    <location>
        <begin position="64"/>
        <end position="84"/>
    </location>
</feature>
<keyword evidence="4 8" id="KW-0812">Transmembrane</keyword>
<evidence type="ECO:0000256" key="7">
    <source>
        <dbReference type="ARBA" id="ARBA00023136"/>
    </source>
</evidence>
<dbReference type="RefSeq" id="WP_377347042.1">
    <property type="nucleotide sequence ID" value="NZ_JBHLTP010000007.1"/>
</dbReference>
<dbReference type="InterPro" id="IPR003689">
    <property type="entry name" value="ZIP"/>
</dbReference>
<evidence type="ECO:0000256" key="1">
    <source>
        <dbReference type="ARBA" id="ARBA00004651"/>
    </source>
</evidence>
<accession>A0ABV6LNC6</accession>
<dbReference type="EMBL" id="JBHLTP010000007">
    <property type="protein sequence ID" value="MFC0523784.1"/>
    <property type="molecule type" value="Genomic_DNA"/>
</dbReference>
<evidence type="ECO:0000313" key="9">
    <source>
        <dbReference type="EMBL" id="MFC0523784.1"/>
    </source>
</evidence>
<feature type="transmembrane region" description="Helical" evidence="8">
    <location>
        <begin position="6"/>
        <end position="25"/>
    </location>
</feature>
<keyword evidence="7 8" id="KW-0472">Membrane</keyword>
<proteinExistence type="inferred from homology"/>
<gene>
    <name evidence="9" type="ORF">ACFFGV_09420</name>
</gene>
<evidence type="ECO:0000256" key="8">
    <source>
        <dbReference type="SAM" id="Phobius"/>
    </source>
</evidence>
<feature type="transmembrane region" description="Helical" evidence="8">
    <location>
        <begin position="133"/>
        <end position="155"/>
    </location>
</feature>
<evidence type="ECO:0000256" key="5">
    <source>
        <dbReference type="ARBA" id="ARBA00022833"/>
    </source>
</evidence>
<comment type="caution">
    <text evidence="9">The sequence shown here is derived from an EMBL/GenBank/DDBJ whole genome shotgun (WGS) entry which is preliminary data.</text>
</comment>
<dbReference type="PANTHER" id="PTHR11040">
    <property type="entry name" value="ZINC/IRON TRANSPORTER"/>
    <property type="match status" value="1"/>
</dbReference>